<dbReference type="Gene3D" id="1.10.720.160">
    <property type="match status" value="1"/>
</dbReference>
<reference evidence="1 2" key="1">
    <citation type="submission" date="2018-06" db="EMBL/GenBank/DDBJ databases">
        <title>Genomic Encyclopedia of Archaeal and Bacterial Type Strains, Phase II (KMG-II): from individual species to whole genera.</title>
        <authorList>
            <person name="Goeker M."/>
        </authorList>
    </citation>
    <scope>NUCLEOTIDE SEQUENCE [LARGE SCALE GENOMIC DNA]</scope>
    <source>
        <strain evidence="1 2">DSM 27372</strain>
    </source>
</reference>
<dbReference type="AlphaFoldDB" id="A0A318U833"/>
<dbReference type="InterPro" id="IPR043129">
    <property type="entry name" value="ATPase_NBD"/>
</dbReference>
<gene>
    <name evidence="1" type="ORF">B0O44_109114</name>
</gene>
<proteinExistence type="predicted"/>
<dbReference type="PANTHER" id="PTHR43190:SF3">
    <property type="entry name" value="N-ACETYL-D-GLUCOSAMINE KINASE"/>
    <property type="match status" value="1"/>
</dbReference>
<dbReference type="GO" id="GO:0016301">
    <property type="term" value="F:kinase activity"/>
    <property type="evidence" value="ECO:0007669"/>
    <property type="project" value="UniProtKB-KW"/>
</dbReference>
<evidence type="ECO:0000313" key="2">
    <source>
        <dbReference type="Proteomes" id="UP000248198"/>
    </source>
</evidence>
<keyword evidence="2" id="KW-1185">Reference proteome</keyword>
<name>A0A318U833_9SPHI</name>
<dbReference type="OrthoDB" id="871343at2"/>
<comment type="caution">
    <text evidence="1">The sequence shown here is derived from an EMBL/GenBank/DDBJ whole genome shotgun (WGS) entry which is preliminary data.</text>
</comment>
<keyword evidence="1" id="KW-0808">Transferase</keyword>
<dbReference type="InterPro" id="IPR052519">
    <property type="entry name" value="Euk-type_GlcNAc_Kinase"/>
</dbReference>
<dbReference type="CDD" id="cd24079">
    <property type="entry name" value="ASKHA_NBD_PG1100-like"/>
    <property type="match status" value="1"/>
</dbReference>
<sequence>MILVADSGSSKTDWMGYTSGEPVRFNTQGINPYFLNAQDIFKLFSKKKDLGFNPEEVKEIYFFGSGCSSPDKHEVISNGLSLFFTKAFISVEHDLMGSAYATCGDQEGLTCILGTGSNISYFDGTTVHNSRHGLGYVLGDEGSGTHFGKKLITSYLYGHMPQELGVLFAKEYNINKETVINNVYQNPFPNTYLASLSRFMVNHTGHPFIAQLIYDVFQEFIQSNVKGYENYRNMPCHFVGSIAYYYQNILREVCQANEVKAGKILQKPIEGIYNYILKKEGILA</sequence>
<evidence type="ECO:0000313" key="1">
    <source>
        <dbReference type="EMBL" id="PYF70023.1"/>
    </source>
</evidence>
<dbReference type="EMBL" id="QKLU01000009">
    <property type="protein sequence ID" value="PYF70023.1"/>
    <property type="molecule type" value="Genomic_DNA"/>
</dbReference>
<dbReference type="Gene3D" id="3.30.420.40">
    <property type="match status" value="2"/>
</dbReference>
<protein>
    <submittedName>
        <fullName evidence="1">N-acetylglucosamine kinase-like BadF-type ATPase</fullName>
    </submittedName>
</protein>
<dbReference type="PANTHER" id="PTHR43190">
    <property type="entry name" value="N-ACETYL-D-GLUCOSAMINE KINASE"/>
    <property type="match status" value="1"/>
</dbReference>
<dbReference type="SUPFAM" id="SSF53067">
    <property type="entry name" value="Actin-like ATPase domain"/>
    <property type="match status" value="2"/>
</dbReference>
<organism evidence="1 2">
    <name type="scientific">Pedobacter nutrimenti</name>
    <dbReference type="NCBI Taxonomy" id="1241337"/>
    <lineage>
        <taxon>Bacteria</taxon>
        <taxon>Pseudomonadati</taxon>
        <taxon>Bacteroidota</taxon>
        <taxon>Sphingobacteriia</taxon>
        <taxon>Sphingobacteriales</taxon>
        <taxon>Sphingobacteriaceae</taxon>
        <taxon>Pedobacter</taxon>
    </lineage>
</organism>
<accession>A0A318U833</accession>
<dbReference type="Proteomes" id="UP000248198">
    <property type="component" value="Unassembled WGS sequence"/>
</dbReference>
<keyword evidence="1" id="KW-0418">Kinase</keyword>
<dbReference type="RefSeq" id="WP_110834202.1">
    <property type="nucleotide sequence ID" value="NZ_QKLU01000009.1"/>
</dbReference>